<organism evidence="1">
    <name type="scientific">Providencia stuartii</name>
    <dbReference type="NCBI Taxonomy" id="588"/>
    <lineage>
        <taxon>Bacteria</taxon>
        <taxon>Pseudomonadati</taxon>
        <taxon>Pseudomonadota</taxon>
        <taxon>Gammaproteobacteria</taxon>
        <taxon>Enterobacterales</taxon>
        <taxon>Morganellaceae</taxon>
        <taxon>Providencia</taxon>
    </lineage>
</organism>
<protein>
    <submittedName>
        <fullName evidence="1">Uncharacterized protein</fullName>
    </submittedName>
</protein>
<name>A0AAI9DD87_PROST</name>
<dbReference type="EMBL" id="ABMABF030000007">
    <property type="protein sequence ID" value="EMJ5134798.1"/>
    <property type="molecule type" value="Genomic_DNA"/>
</dbReference>
<evidence type="ECO:0000313" key="1">
    <source>
        <dbReference type="EMBL" id="EMJ5134798.1"/>
    </source>
</evidence>
<reference evidence="1" key="1">
    <citation type="submission" date="2024-02" db="EMBL/GenBank/DDBJ databases">
        <authorList>
            <consortium name="Clinical and Environmental Microbiology Branch: Whole genome sequencing antimicrobial resistance pathogens in the healthcare setting"/>
        </authorList>
    </citation>
    <scope>NUCLEOTIDE SEQUENCE</scope>
    <source>
        <strain evidence="1">2021GO-0154</strain>
    </source>
</reference>
<dbReference type="AlphaFoldDB" id="A0AAI9DD87"/>
<proteinExistence type="predicted"/>
<accession>A0AAI9DD87</accession>
<gene>
    <name evidence="1" type="ORF">RG298_002540</name>
</gene>
<comment type="caution">
    <text evidence="1">The sequence shown here is derived from an EMBL/GenBank/DDBJ whole genome shotgun (WGS) entry which is preliminary data.</text>
</comment>
<sequence length="147" mass="17221">MKFSISNFKNKETGEKLDHFGYVHIIYNHTNIPEDLIFSMIEIISPTFKVVDNMLFIDNLFSQRKYDEHLSSGISKEKTQFWLNLVDISSVFDILEYEETIIVAEKLVHCWNLKIKGENLQAFGQARILRDDSETEVLITVDQYSHD</sequence>